<dbReference type="AlphaFoldDB" id="A0A7Y3WYR6"/>
<keyword evidence="2" id="KW-0472">Membrane</keyword>
<dbReference type="SUPFAM" id="SSF51283">
    <property type="entry name" value="dUTPase-like"/>
    <property type="match status" value="1"/>
</dbReference>
<feature type="transmembrane region" description="Helical" evidence="2">
    <location>
        <begin position="256"/>
        <end position="276"/>
    </location>
</feature>
<proteinExistence type="predicted"/>
<reference evidence="3 4" key="1">
    <citation type="submission" date="2018-11" db="EMBL/GenBank/DDBJ databases">
        <title>Genome sequencing and analysis.</title>
        <authorList>
            <person name="Huang Y.-T."/>
        </authorList>
    </citation>
    <scope>NUCLEOTIDE SEQUENCE [LARGE SCALE GENOMIC DNA]</scope>
    <source>
        <strain evidence="3 4">SHIN</strain>
    </source>
</reference>
<accession>A0A7Y3WYR6</accession>
<dbReference type="RefSeq" id="WP_171380141.1">
    <property type="nucleotide sequence ID" value="NZ_PKQI01000003.1"/>
</dbReference>
<evidence type="ECO:0000256" key="2">
    <source>
        <dbReference type="SAM" id="Phobius"/>
    </source>
</evidence>
<name>A0A7Y3WYR6_9HYPH</name>
<feature type="coiled-coil region" evidence="1">
    <location>
        <begin position="324"/>
        <end position="358"/>
    </location>
</feature>
<keyword evidence="2" id="KW-0812">Transmembrane</keyword>
<keyword evidence="1" id="KW-0175">Coiled coil</keyword>
<dbReference type="Gene3D" id="2.70.40.10">
    <property type="match status" value="1"/>
</dbReference>
<dbReference type="Proteomes" id="UP000526233">
    <property type="component" value="Unassembled WGS sequence"/>
</dbReference>
<evidence type="ECO:0000256" key="1">
    <source>
        <dbReference type="SAM" id="Coils"/>
    </source>
</evidence>
<evidence type="ECO:0000313" key="3">
    <source>
        <dbReference type="EMBL" id="NNV22498.1"/>
    </source>
</evidence>
<organism evidence="3 4">
    <name type="scientific">Brucella pseudogrignonensis</name>
    <dbReference type="NCBI Taxonomy" id="419475"/>
    <lineage>
        <taxon>Bacteria</taxon>
        <taxon>Pseudomonadati</taxon>
        <taxon>Pseudomonadota</taxon>
        <taxon>Alphaproteobacteria</taxon>
        <taxon>Hyphomicrobiales</taxon>
        <taxon>Brucellaceae</taxon>
        <taxon>Brucella/Ochrobactrum group</taxon>
        <taxon>Brucella</taxon>
    </lineage>
</organism>
<comment type="caution">
    <text evidence="3">The sequence shown here is derived from an EMBL/GenBank/DDBJ whole genome shotgun (WGS) entry which is preliminary data.</text>
</comment>
<dbReference type="InterPro" id="IPR036157">
    <property type="entry name" value="dUTPase-like_sf"/>
</dbReference>
<dbReference type="EMBL" id="PKQI01000003">
    <property type="protein sequence ID" value="NNV22498.1"/>
    <property type="molecule type" value="Genomic_DNA"/>
</dbReference>
<sequence>MTQNVVAATEWCSLTRENAAELASAHKKKADPLAKKKIPPSLLSAEHIKEYVLATGLISPFYEGGKKKRRLKKASYEGRIGSVAYTYEERVLKKVPFEDNKLKVKANSIVFVECDLDFRLPEYIALRFNLQIRHVHRGLLLGTGPIVDPGFWGKLCIPLHNLTSEDYYIPLEEGLIWVEFTKTTSTVSGDAAIGADASTSEFWDIREFIQKAAKENGNGKLIEIQSSIDKVVSDSRKAAISARNDASIAKKYTTKISWAAGLAILAGFIGLVTLVYTQYSYNVSQLALYNNYISIAEKRLEDSLVMNESLSKKVDDLGIKLDQYAGLEKKIAEMSKVIDSLSSENASIRQDINRISAEKTPQ</sequence>
<gene>
    <name evidence="3" type="ORF">EHE22_18970</name>
</gene>
<protein>
    <recommendedName>
        <fullName evidence="5">Deoxycytidine triphosphate deaminase</fullName>
    </recommendedName>
</protein>
<evidence type="ECO:0000313" key="4">
    <source>
        <dbReference type="Proteomes" id="UP000526233"/>
    </source>
</evidence>
<keyword evidence="2" id="KW-1133">Transmembrane helix</keyword>
<evidence type="ECO:0008006" key="5">
    <source>
        <dbReference type="Google" id="ProtNLM"/>
    </source>
</evidence>